<evidence type="ECO:0000259" key="2">
    <source>
        <dbReference type="Pfam" id="PF20231"/>
    </source>
</evidence>
<gene>
    <name evidence="3" type="ORF">DFP72DRAFT_805673</name>
</gene>
<dbReference type="AlphaFoldDB" id="A0A8H6IAK9"/>
<feature type="domain" description="DUF6589" evidence="2">
    <location>
        <begin position="328"/>
        <end position="729"/>
    </location>
</feature>
<dbReference type="OrthoDB" id="3207600at2759"/>
<dbReference type="Proteomes" id="UP000521943">
    <property type="component" value="Unassembled WGS sequence"/>
</dbReference>
<dbReference type="InterPro" id="IPR046496">
    <property type="entry name" value="DUF6589"/>
</dbReference>
<proteinExistence type="predicted"/>
<dbReference type="Pfam" id="PF20231">
    <property type="entry name" value="DUF6589"/>
    <property type="match status" value="1"/>
</dbReference>
<organism evidence="3 4">
    <name type="scientific">Ephemerocybe angulata</name>
    <dbReference type="NCBI Taxonomy" id="980116"/>
    <lineage>
        <taxon>Eukaryota</taxon>
        <taxon>Fungi</taxon>
        <taxon>Dikarya</taxon>
        <taxon>Basidiomycota</taxon>
        <taxon>Agaricomycotina</taxon>
        <taxon>Agaricomycetes</taxon>
        <taxon>Agaricomycetidae</taxon>
        <taxon>Agaricales</taxon>
        <taxon>Agaricineae</taxon>
        <taxon>Psathyrellaceae</taxon>
        <taxon>Ephemerocybe</taxon>
    </lineage>
</organism>
<protein>
    <recommendedName>
        <fullName evidence="2">DUF6589 domain-containing protein</fullName>
    </recommendedName>
</protein>
<keyword evidence="4" id="KW-1185">Reference proteome</keyword>
<feature type="region of interest" description="Disordered" evidence="1">
    <location>
        <begin position="855"/>
        <end position="874"/>
    </location>
</feature>
<reference evidence="3 4" key="1">
    <citation type="submission" date="2020-07" db="EMBL/GenBank/DDBJ databases">
        <title>Comparative genomics of pyrophilous fungi reveals a link between fire events and developmental genes.</title>
        <authorList>
            <consortium name="DOE Joint Genome Institute"/>
            <person name="Steindorff A.S."/>
            <person name="Carver A."/>
            <person name="Calhoun S."/>
            <person name="Stillman K."/>
            <person name="Liu H."/>
            <person name="Lipzen A."/>
            <person name="Pangilinan J."/>
            <person name="Labutti K."/>
            <person name="Bruns T.D."/>
            <person name="Grigoriev I.V."/>
        </authorList>
    </citation>
    <scope>NUCLEOTIDE SEQUENCE [LARGE SCALE GENOMIC DNA]</scope>
    <source>
        <strain evidence="3 4">CBS 144469</strain>
    </source>
</reference>
<evidence type="ECO:0000256" key="1">
    <source>
        <dbReference type="SAM" id="MobiDB-lite"/>
    </source>
</evidence>
<feature type="region of interest" description="Disordered" evidence="1">
    <location>
        <begin position="760"/>
        <end position="780"/>
    </location>
</feature>
<evidence type="ECO:0000313" key="4">
    <source>
        <dbReference type="Proteomes" id="UP000521943"/>
    </source>
</evidence>
<feature type="compositionally biased region" description="Acidic residues" evidence="1">
    <location>
        <begin position="148"/>
        <end position="171"/>
    </location>
</feature>
<accession>A0A8H6IAK9</accession>
<comment type="caution">
    <text evidence="3">The sequence shown here is derived from an EMBL/GenBank/DDBJ whole genome shotgun (WGS) entry which is preliminary data.</text>
</comment>
<feature type="compositionally biased region" description="Basic and acidic residues" evidence="1">
    <location>
        <begin position="865"/>
        <end position="874"/>
    </location>
</feature>
<dbReference type="EMBL" id="JACGCI010000013">
    <property type="protein sequence ID" value="KAF6760336.1"/>
    <property type="molecule type" value="Genomic_DNA"/>
</dbReference>
<evidence type="ECO:0000313" key="3">
    <source>
        <dbReference type="EMBL" id="KAF6760336.1"/>
    </source>
</evidence>
<name>A0A8H6IAK9_9AGAR</name>
<feature type="region of interest" description="Disordered" evidence="1">
    <location>
        <begin position="147"/>
        <end position="172"/>
    </location>
</feature>
<sequence>MTYSDVTIFELLHFIFSTNITSVHHRASLFLADRSTSDDDDDNTNTSTSFHPATILNLWYTNFPKARSGIDRTIQLYARKIVLHESDQIIEDKSLKVIAKSLTQASVENITTPGTLVETYQDLAPFTWDLLWTIAASPNRYRKALVPDGEDEVEDEEDDWDDDPNLEDGPDIDPMAVPARLRGFSRNPLFPVLVSISMLTFVRNRATNALPLVLGLFFKIEGTSSRVMKMLSNAGLCVSSRTVERVKESISEDCISRATSLMNSGKLFYTVFDNINLYVRKWQQRITNRNSMIHATNSAVVAIDEEGIDVDEATDLKKKLELRGRRVEATVQDIMPTLADDEFLKKSCQNIIAEFIIRYTPGSERWANRKEMLEQVRKDMPEDRPLPVSKTDTRPLGVFDVNEGSKKGIIKLLDQIRERAGMTWQKWSGKLRFLYGDWLSSNNFRLARGDRRDDVNGMERLEYGEELSQLFHFALNATQMLMRTHLGIAVLDPTCLANVKGLLQRIWDVNTANYAAAKSLIRHSLIARVLHIMMTLLELNTWSELGKWEPKDYAEVKALAAKIWDGWATTRAAEHAKSQKDDWTAHDIYFIRDALIFCEFEQAVSYADPGRVLRVLRYWCLMFRGAGQHNYARECAEILLHWKYEVTEATRKALERSWFINRWGKDGRWIAADLYLEQLNLLVKRVFIAMGNGVTIEYIMKKGSACVETFRLVSHTVAMFFGDHDRNRRSKELAFQEDMRVLVEEMERHGIHRGFKEHFVPVIPPTNKPPPKKKSKKSTEPVSAIVDVLVTGAETWTHGKFEEFKRATAYDKALGYPVVNEQDERDGRLDTGTIFDDTNDMQLAYNNANDLFTDDDAGGVGGGGEFDRGTETLL</sequence>